<dbReference type="Proteomes" id="UP000016587">
    <property type="component" value="Chromosome"/>
</dbReference>
<keyword evidence="1" id="KW-0805">Transcription regulation</keyword>
<evidence type="ECO:0000256" key="2">
    <source>
        <dbReference type="ARBA" id="ARBA00023125"/>
    </source>
</evidence>
<proteinExistence type="predicted"/>
<dbReference type="Pfam" id="PF00196">
    <property type="entry name" value="GerE"/>
    <property type="match status" value="1"/>
</dbReference>
<dbReference type="eggNOG" id="COG2197">
    <property type="taxonomic scope" value="Bacteria"/>
</dbReference>
<dbReference type="KEGG" id="dgg:DGI_1119"/>
<reference evidence="6 7" key="1">
    <citation type="journal article" date="2013" name="J. Bacteriol.">
        <title>Roles of HynAB and Ech, the only two hydrogenases found in the model sulfate reducer Desulfovibrio gigas.</title>
        <authorList>
            <person name="Morais-Silva F.O."/>
            <person name="Santos C.I."/>
            <person name="Rodrigues R."/>
            <person name="Pereira I.A."/>
            <person name="Rodrigues-Pousada C."/>
        </authorList>
    </citation>
    <scope>NUCLEOTIDE SEQUENCE [LARGE SCALE GENOMIC DNA]</scope>
    <source>
        <strain evidence="7">ATCC 19364 / DSM 1382 / NCIMB 9332 / VKM B-1759</strain>
    </source>
</reference>
<evidence type="ECO:0000256" key="3">
    <source>
        <dbReference type="ARBA" id="ARBA00023163"/>
    </source>
</evidence>
<sequence length="254" mass="28330">MLFFRYDKVDSPIPREIGLYIWLAYPLTGLLLDKKGFGVVTFLTFLAFCLVSPALTATSQSTPMYWVVFSMDIIGRHGAFLFTTVVAAHLARTLRWNGMMRCLPYLLQHGAYLGVLIFVEVFHPGTACILLVSLFLCCTFSHLSLKVHYVVAMAGYSETRVESAVPVPGNDATAVGCVLAVPRLAWFVDKYGLTPREKEVLELIMLGTGSQAMGERLFISEHTVKTHIRNLLRKTNTPSRSALMALFINERMDG</sequence>
<accession>T2GA34</accession>
<dbReference type="AlphaFoldDB" id="T2GA34"/>
<dbReference type="CDD" id="cd06170">
    <property type="entry name" value="LuxR_C_like"/>
    <property type="match status" value="1"/>
</dbReference>
<keyword evidence="4" id="KW-0812">Transmembrane</keyword>
<keyword evidence="3" id="KW-0804">Transcription</keyword>
<keyword evidence="4" id="KW-0472">Membrane</keyword>
<feature type="transmembrane region" description="Helical" evidence="4">
    <location>
        <begin position="39"/>
        <end position="58"/>
    </location>
</feature>
<feature type="domain" description="HTH luxR-type" evidence="5">
    <location>
        <begin position="186"/>
        <end position="251"/>
    </location>
</feature>
<dbReference type="Gene3D" id="1.10.10.10">
    <property type="entry name" value="Winged helix-like DNA-binding domain superfamily/Winged helix DNA-binding domain"/>
    <property type="match status" value="1"/>
</dbReference>
<evidence type="ECO:0000256" key="1">
    <source>
        <dbReference type="ARBA" id="ARBA00023015"/>
    </source>
</evidence>
<evidence type="ECO:0000259" key="5">
    <source>
        <dbReference type="PROSITE" id="PS50043"/>
    </source>
</evidence>
<organism evidence="6 7">
    <name type="scientific">Megalodesulfovibrio gigas (strain ATCC 19364 / DSM 1382 / NCIMB 9332 / VKM B-1759)</name>
    <name type="common">Desulfovibrio gigas</name>
    <dbReference type="NCBI Taxonomy" id="1121448"/>
    <lineage>
        <taxon>Bacteria</taxon>
        <taxon>Pseudomonadati</taxon>
        <taxon>Thermodesulfobacteriota</taxon>
        <taxon>Desulfovibrionia</taxon>
        <taxon>Desulfovibrionales</taxon>
        <taxon>Desulfovibrionaceae</taxon>
        <taxon>Megalodesulfovibrio</taxon>
    </lineage>
</organism>
<dbReference type="GO" id="GO:0003677">
    <property type="term" value="F:DNA binding"/>
    <property type="evidence" value="ECO:0007669"/>
    <property type="project" value="UniProtKB-KW"/>
</dbReference>
<dbReference type="InterPro" id="IPR000792">
    <property type="entry name" value="Tscrpt_reg_LuxR_C"/>
</dbReference>
<dbReference type="PROSITE" id="PS50043">
    <property type="entry name" value="HTH_LUXR_2"/>
    <property type="match status" value="1"/>
</dbReference>
<keyword evidence="7" id="KW-1185">Reference proteome</keyword>
<dbReference type="InterPro" id="IPR016032">
    <property type="entry name" value="Sig_transdc_resp-reg_C-effctor"/>
</dbReference>
<gene>
    <name evidence="6" type="ORF">DGI_1119</name>
</gene>
<dbReference type="HOGENOM" id="CLU_1092927_0_0_7"/>
<evidence type="ECO:0000313" key="6">
    <source>
        <dbReference type="EMBL" id="AGW12986.1"/>
    </source>
</evidence>
<name>T2GA34_MEGG1</name>
<evidence type="ECO:0000256" key="4">
    <source>
        <dbReference type="SAM" id="Phobius"/>
    </source>
</evidence>
<dbReference type="SUPFAM" id="SSF46894">
    <property type="entry name" value="C-terminal effector domain of the bipartite response regulators"/>
    <property type="match status" value="1"/>
</dbReference>
<dbReference type="GO" id="GO:0006355">
    <property type="term" value="P:regulation of DNA-templated transcription"/>
    <property type="evidence" value="ECO:0007669"/>
    <property type="project" value="InterPro"/>
</dbReference>
<reference evidence="7" key="2">
    <citation type="submission" date="2013-07" db="EMBL/GenBank/DDBJ databases">
        <authorList>
            <person name="Morais-Silva F.O."/>
            <person name="Rezende A.M."/>
            <person name="Pimentel C."/>
            <person name="Resende D.M."/>
            <person name="Santos C.I."/>
            <person name="Clemente C."/>
            <person name="de Oliveira L.M."/>
            <person name="da Silva S.M."/>
            <person name="Costa D.A."/>
            <person name="Varela-Raposo A."/>
            <person name="Horacio E.C.A."/>
            <person name="Matos M."/>
            <person name="Flores O."/>
            <person name="Ruiz J.C."/>
            <person name="Rodrigues-Pousada C."/>
        </authorList>
    </citation>
    <scope>NUCLEOTIDE SEQUENCE [LARGE SCALE GENOMIC DNA]</scope>
    <source>
        <strain evidence="7">ATCC 19364 / DSM 1382 / NCIMB 9332 / VKM B-1759</strain>
    </source>
</reference>
<dbReference type="SMART" id="SM00421">
    <property type="entry name" value="HTH_LUXR"/>
    <property type="match status" value="1"/>
</dbReference>
<dbReference type="PRINTS" id="PR00038">
    <property type="entry name" value="HTHLUXR"/>
</dbReference>
<protein>
    <submittedName>
        <fullName evidence="6">Putative LuxR-family transcriptional regulator</fullName>
    </submittedName>
</protein>
<dbReference type="STRING" id="1121448.DGI_1119"/>
<dbReference type="InterPro" id="IPR036388">
    <property type="entry name" value="WH-like_DNA-bd_sf"/>
</dbReference>
<keyword evidence="2" id="KW-0238">DNA-binding</keyword>
<dbReference type="PANTHER" id="PTHR44688:SF16">
    <property type="entry name" value="DNA-BINDING TRANSCRIPTIONAL ACTIVATOR DEVR_DOSR"/>
    <property type="match status" value="1"/>
</dbReference>
<dbReference type="EMBL" id="CP006585">
    <property type="protein sequence ID" value="AGW12986.1"/>
    <property type="molecule type" value="Genomic_DNA"/>
</dbReference>
<feature type="transmembrane region" description="Helical" evidence="4">
    <location>
        <begin position="64"/>
        <end position="90"/>
    </location>
</feature>
<keyword evidence="4" id="KW-1133">Transmembrane helix</keyword>
<dbReference type="PANTHER" id="PTHR44688">
    <property type="entry name" value="DNA-BINDING TRANSCRIPTIONAL ACTIVATOR DEVR_DOSR"/>
    <property type="match status" value="1"/>
</dbReference>
<dbReference type="PATRIC" id="fig|1121448.10.peg.1119"/>
<evidence type="ECO:0000313" key="7">
    <source>
        <dbReference type="Proteomes" id="UP000016587"/>
    </source>
</evidence>
<feature type="transmembrane region" description="Helical" evidence="4">
    <location>
        <begin position="111"/>
        <end position="136"/>
    </location>
</feature>